<name>A0A7J9GRT6_9ROSI</name>
<keyword evidence="3" id="KW-1185">Reference proteome</keyword>
<reference evidence="2 3" key="1">
    <citation type="journal article" date="2019" name="Genome Biol. Evol.">
        <title>Insights into the evolution of the New World diploid cottons (Gossypium, subgenus Houzingenia) based on genome sequencing.</title>
        <authorList>
            <person name="Grover C.E."/>
            <person name="Arick M.A. 2nd"/>
            <person name="Thrash A."/>
            <person name="Conover J.L."/>
            <person name="Sanders W.S."/>
            <person name="Peterson D.G."/>
            <person name="Frelichowski J.E."/>
            <person name="Scheffler J.A."/>
            <person name="Scheffler B.E."/>
            <person name="Wendel J.F."/>
        </authorList>
    </citation>
    <scope>NUCLEOTIDE SEQUENCE [LARGE SCALE GENOMIC DNA]</scope>
    <source>
        <strain evidence="2">0</strain>
        <tissue evidence="2">Leaf</tissue>
    </source>
</reference>
<dbReference type="InterPro" id="IPR025558">
    <property type="entry name" value="DUF4283"/>
</dbReference>
<comment type="caution">
    <text evidence="2">The sequence shown here is derived from an EMBL/GenBank/DDBJ whole genome shotgun (WGS) entry which is preliminary data.</text>
</comment>
<protein>
    <recommendedName>
        <fullName evidence="1">DUF4283 domain-containing protein</fullName>
    </recommendedName>
</protein>
<dbReference type="EMBL" id="JABFAD010000006">
    <property type="protein sequence ID" value="MBA0800028.1"/>
    <property type="molecule type" value="Genomic_DNA"/>
</dbReference>
<gene>
    <name evidence="2" type="ORF">Gohar_010497</name>
</gene>
<accession>A0A7J9GRT6</accession>
<feature type="domain" description="DUF4283" evidence="1">
    <location>
        <begin position="11"/>
        <end position="94"/>
    </location>
</feature>
<dbReference type="PANTHER" id="PTHR31286:SF153">
    <property type="entry name" value="DUF4283 DOMAIN PROTEIN"/>
    <property type="match status" value="1"/>
</dbReference>
<dbReference type="AlphaFoldDB" id="A0A7J9GRT6"/>
<organism evidence="2 3">
    <name type="scientific">Gossypium harknessii</name>
    <dbReference type="NCBI Taxonomy" id="34285"/>
    <lineage>
        <taxon>Eukaryota</taxon>
        <taxon>Viridiplantae</taxon>
        <taxon>Streptophyta</taxon>
        <taxon>Embryophyta</taxon>
        <taxon>Tracheophyta</taxon>
        <taxon>Spermatophyta</taxon>
        <taxon>Magnoliopsida</taxon>
        <taxon>eudicotyledons</taxon>
        <taxon>Gunneridae</taxon>
        <taxon>Pentapetalae</taxon>
        <taxon>rosids</taxon>
        <taxon>malvids</taxon>
        <taxon>Malvales</taxon>
        <taxon>Malvaceae</taxon>
        <taxon>Malvoideae</taxon>
        <taxon>Gossypium</taxon>
    </lineage>
</organism>
<dbReference type="Proteomes" id="UP000593560">
    <property type="component" value="Unassembled WGS sequence"/>
</dbReference>
<dbReference type="OrthoDB" id="1750606at2759"/>
<proteinExistence type="predicted"/>
<evidence type="ECO:0000259" key="1">
    <source>
        <dbReference type="Pfam" id="PF14111"/>
    </source>
</evidence>
<dbReference type="InterPro" id="IPR040256">
    <property type="entry name" value="At4g02000-like"/>
</dbReference>
<dbReference type="PANTHER" id="PTHR31286">
    <property type="entry name" value="GLYCINE-RICH CELL WALL STRUCTURAL PROTEIN 1.8-LIKE"/>
    <property type="match status" value="1"/>
</dbReference>
<dbReference type="Pfam" id="PF14111">
    <property type="entry name" value="DUF4283"/>
    <property type="match status" value="1"/>
</dbReference>
<sequence length="322" mass="37766">MVVLEENNANEQLYDLCLVGRVLMDSAVNFPSLKNTLADLWHPLRGVSITEMENKRILFQFYSEIDLKRVLDRFSWFFNRHHIIFHRLVGGEEPNSVTLWHMVFWVQVHNLPIDVTSERTTCQLGDFVGKFMEYDTSLVKRGSSKFMRIRVLINVNLPLKRKKRISIESYCKVRLRLGSQQVMFGWDLSLRAMPRGGGQVVSKWLREEPKTDRWNDIEIDRERRVKRFGVEVTNKNEFREEVDSLGCFTQKIRNINTRDSVSPRHLEGREIEEELEDIPVEFVDGKKRQRFNSERKPLVDLKGLSEGDIENNILAATQKVAD</sequence>
<evidence type="ECO:0000313" key="3">
    <source>
        <dbReference type="Proteomes" id="UP000593560"/>
    </source>
</evidence>
<evidence type="ECO:0000313" key="2">
    <source>
        <dbReference type="EMBL" id="MBA0800028.1"/>
    </source>
</evidence>